<dbReference type="RefSeq" id="XP_028463936.1">
    <property type="nucleotide sequence ID" value="XM_028615505.1"/>
</dbReference>
<proteinExistence type="predicted"/>
<evidence type="ECO:0000313" key="3">
    <source>
        <dbReference type="EMBL" id="ROT36130.1"/>
    </source>
</evidence>
<name>A0A3N2PNX4_SODAK</name>
<dbReference type="CDD" id="cd20273">
    <property type="entry name" value="Complex1_LYR_unchar"/>
    <property type="match status" value="1"/>
</dbReference>
<dbReference type="STRING" id="1314773.A0A3N2PNX4"/>
<feature type="compositionally biased region" description="Polar residues" evidence="1">
    <location>
        <begin position="427"/>
        <end position="438"/>
    </location>
</feature>
<sequence>MIPLSRPIQPLHLYRHLLREASYFPQICRPYLVARIRERFRATRDKLSKVEALGRRRKDNSESLQELTRKSNHISSRAIWQGNRHLKGLRASNLGDVARLRRTLRHAFGRLGKRRRELLATFVQHDAPADSTALEARLDELDGLVEGKGKGKGEGGDAKSKPLGPGTDEKGRPLPPRLQDKWDTPKLLAYVKSQIRHHDVASPAAWSRSHFTNSNPATGTNEENIWGKPLPMKRRRLRIENWWKNAANKIMPPVSKTEWETLAAASRGDLPSDQWRVRPRRPVAQQSQPLAAGGGETETTRQGEKEHTARDWAAYATTPVWLLERPKKKSYWRLTLEKDDGPWSQQENQRSRPPTGRNMRREYVHLWQSTAFVEQNPATQAKKFHWGNPTRVFPAPSSRSWFFETSEESVVQAPARPGRDRARKSQNPKQQDPPTTPV</sequence>
<dbReference type="Pfam" id="PF05347">
    <property type="entry name" value="Complex1_LYR"/>
    <property type="match status" value="1"/>
</dbReference>
<feature type="region of interest" description="Disordered" evidence="1">
    <location>
        <begin position="145"/>
        <end position="180"/>
    </location>
</feature>
<protein>
    <recommendedName>
        <fullName evidence="2">Complex 1 LYR protein domain-containing protein</fullName>
    </recommendedName>
</protein>
<keyword evidence="4" id="KW-1185">Reference proteome</keyword>
<reference evidence="3 4" key="1">
    <citation type="journal article" date="2018" name="Mol. Ecol.">
        <title>The obligate alkalophilic soda-lake fungus Sodiomyces alkalinus has shifted to a protein diet.</title>
        <authorList>
            <person name="Grum-Grzhimaylo A.A."/>
            <person name="Falkoski D.L."/>
            <person name="van den Heuvel J."/>
            <person name="Valero-Jimenez C.A."/>
            <person name="Min B."/>
            <person name="Choi I.G."/>
            <person name="Lipzen A."/>
            <person name="Daum C.G."/>
            <person name="Aanen D.K."/>
            <person name="Tsang A."/>
            <person name="Henrissat B."/>
            <person name="Bilanenko E.N."/>
            <person name="de Vries R.P."/>
            <person name="van Kan J.A.L."/>
            <person name="Grigoriev I.V."/>
            <person name="Debets A.J.M."/>
        </authorList>
    </citation>
    <scope>NUCLEOTIDE SEQUENCE [LARGE SCALE GENOMIC DNA]</scope>
    <source>
        <strain evidence="3 4">F11</strain>
    </source>
</reference>
<dbReference type="GeneID" id="39583982"/>
<dbReference type="InterPro" id="IPR046896">
    <property type="entry name" value="Cup1-like_N"/>
</dbReference>
<feature type="compositionally biased region" description="Basic and acidic residues" evidence="1">
    <location>
        <begin position="298"/>
        <end position="310"/>
    </location>
</feature>
<feature type="region of interest" description="Disordered" evidence="1">
    <location>
        <begin position="405"/>
        <end position="438"/>
    </location>
</feature>
<accession>A0A3N2PNX4</accession>
<dbReference type="OrthoDB" id="5521299at2759"/>
<feature type="compositionally biased region" description="Basic and acidic residues" evidence="1">
    <location>
        <begin position="145"/>
        <end position="160"/>
    </location>
</feature>
<evidence type="ECO:0000313" key="4">
    <source>
        <dbReference type="Proteomes" id="UP000272025"/>
    </source>
</evidence>
<dbReference type="Proteomes" id="UP000272025">
    <property type="component" value="Unassembled WGS sequence"/>
</dbReference>
<gene>
    <name evidence="3" type="ORF">SODALDRAFT_58412</name>
</gene>
<feature type="compositionally biased region" description="Basic and acidic residues" evidence="1">
    <location>
        <begin position="167"/>
        <end position="180"/>
    </location>
</feature>
<evidence type="ECO:0000256" key="1">
    <source>
        <dbReference type="SAM" id="MobiDB-lite"/>
    </source>
</evidence>
<dbReference type="AlphaFoldDB" id="A0A3N2PNX4"/>
<dbReference type="InterPro" id="IPR008011">
    <property type="entry name" value="Complex1_LYR_dom"/>
</dbReference>
<feature type="region of interest" description="Disordered" evidence="1">
    <location>
        <begin position="270"/>
        <end position="310"/>
    </location>
</feature>
<feature type="region of interest" description="Disordered" evidence="1">
    <location>
        <begin position="201"/>
        <end position="228"/>
    </location>
</feature>
<organism evidence="3 4">
    <name type="scientific">Sodiomyces alkalinus (strain CBS 110278 / VKM F-3762 / F11)</name>
    <name type="common">Alkaliphilic filamentous fungus</name>
    <dbReference type="NCBI Taxonomy" id="1314773"/>
    <lineage>
        <taxon>Eukaryota</taxon>
        <taxon>Fungi</taxon>
        <taxon>Dikarya</taxon>
        <taxon>Ascomycota</taxon>
        <taxon>Pezizomycotina</taxon>
        <taxon>Sordariomycetes</taxon>
        <taxon>Hypocreomycetidae</taxon>
        <taxon>Glomerellales</taxon>
        <taxon>Plectosphaerellaceae</taxon>
        <taxon>Sodiomyces</taxon>
    </lineage>
</organism>
<dbReference type="EMBL" id="ML119060">
    <property type="protein sequence ID" value="ROT36130.1"/>
    <property type="molecule type" value="Genomic_DNA"/>
</dbReference>
<evidence type="ECO:0000259" key="2">
    <source>
        <dbReference type="Pfam" id="PF05347"/>
    </source>
</evidence>
<feature type="compositionally biased region" description="Polar residues" evidence="1">
    <location>
        <begin position="209"/>
        <end position="223"/>
    </location>
</feature>
<feature type="domain" description="Complex 1 LYR protein" evidence="2">
    <location>
        <begin position="9"/>
        <end position="46"/>
    </location>
</feature>